<protein>
    <recommendedName>
        <fullName evidence="2">Replication enhancer protein</fullName>
    </recommendedName>
</protein>
<keyword evidence="3" id="KW-0945">Host-virus interaction</keyword>
<dbReference type="Pfam" id="PF01407">
    <property type="entry name" value="Gemini_AL3"/>
    <property type="match status" value="1"/>
</dbReference>
<dbReference type="GO" id="GO:0030430">
    <property type="term" value="C:host cell cytoplasm"/>
    <property type="evidence" value="ECO:0007669"/>
    <property type="project" value="UniProtKB-SubCell"/>
</dbReference>
<dbReference type="GO" id="GO:0042025">
    <property type="term" value="C:host cell nucleus"/>
    <property type="evidence" value="ECO:0007669"/>
    <property type="project" value="UniProtKB-SubCell"/>
</dbReference>
<comment type="subunit">
    <text evidence="5">Homooligomer. Interacts with the replication-associated protein (REP). Interacts with host proliferating cell nuclear antigen (PCNA). Interacts with host retinoblastoma-related protein 1 (RBR1), and may thereby deregulate the host cell cycle. Oligomerization and interaction with PCNA are necessary for optimal replication enhancement.</text>
</comment>
<evidence type="ECO:0000256" key="1">
    <source>
        <dbReference type="ARBA" id="ARBA00009424"/>
    </source>
</evidence>
<dbReference type="GO" id="GO:0005198">
    <property type="term" value="F:structural molecule activity"/>
    <property type="evidence" value="ECO:0007669"/>
    <property type="project" value="InterPro"/>
</dbReference>
<sequence>MQHSSPSASHSTQLPIKVQHRIAKKKVVRRRRIDLKCGCSYYLHINCANHDSRTGELITARQTTNGVFIWETPNPLYFKITRHLIHPFNRPFHIIDVQIRFNYNLRKALGIHKCFLNFRVWTTLRPQTGRFLRVFRTQVLKYLNNLGVISINLVIRAVAHVLYSVLLNTIDETENHEIKFDIY</sequence>
<comment type="similarity">
    <text evidence="1">Belongs to the geminiviridae replication enhancer protein family.</text>
</comment>
<reference evidence="6 7" key="1">
    <citation type="journal article" date="2013" name="Virus Res.">
        <title>Molecular characterization of begomoviruses and DNA satellites associated with okra leaf curl disease in Cameroon.</title>
        <authorList>
            <person name="Leke W.N."/>
            <person name="Sattar M.N."/>
            <person name="Ngane E.B."/>
            <person name="Ngeve J.M."/>
            <person name="Kvarnheden A."/>
            <person name="Brown J.K."/>
        </authorList>
    </citation>
    <scope>NUCLEOTIDE SEQUENCE [LARGE SCALE GENOMIC DNA]</scope>
    <source>
        <strain evidence="6 7">Cameroon</strain>
    </source>
</reference>
<evidence type="ECO:0000256" key="3">
    <source>
        <dbReference type="ARBA" id="ARBA00022581"/>
    </source>
</evidence>
<dbReference type="GO" id="GO:0016032">
    <property type="term" value="P:viral process"/>
    <property type="evidence" value="ECO:0007669"/>
    <property type="project" value="InterPro"/>
</dbReference>
<proteinExistence type="inferred from homology"/>
<dbReference type="GO" id="GO:0003677">
    <property type="term" value="F:DNA binding"/>
    <property type="evidence" value="ECO:0007669"/>
    <property type="project" value="UniProtKB-KW"/>
</dbReference>
<evidence type="ECO:0000256" key="4">
    <source>
        <dbReference type="ARBA" id="ARBA00025603"/>
    </source>
</evidence>
<dbReference type="GO" id="GO:0052170">
    <property type="term" value="P:symbiont-mediated suppression of host innate immune response"/>
    <property type="evidence" value="ECO:0007669"/>
    <property type="project" value="UniProtKB-KW"/>
</dbReference>
<evidence type="ECO:0000313" key="7">
    <source>
        <dbReference type="Proteomes" id="UP000241640"/>
    </source>
</evidence>
<evidence type="ECO:0000313" key="6">
    <source>
        <dbReference type="EMBL" id="CCG85194.1"/>
    </source>
</evidence>
<gene>
    <name evidence="6" type="primary">C3</name>
</gene>
<dbReference type="GO" id="GO:0008270">
    <property type="term" value="F:zinc ion binding"/>
    <property type="evidence" value="ECO:0007669"/>
    <property type="project" value="UniProtKB-KW"/>
</dbReference>
<name>M5BE50_9GEMI</name>
<evidence type="ECO:0000256" key="5">
    <source>
        <dbReference type="ARBA" id="ARBA00025955"/>
    </source>
</evidence>
<dbReference type="Proteomes" id="UP000241640">
    <property type="component" value="Segment DNA A"/>
</dbReference>
<dbReference type="EMBL" id="HE793424">
    <property type="protein sequence ID" value="CCG85194.1"/>
    <property type="molecule type" value="Genomic_DNA"/>
</dbReference>
<dbReference type="InterPro" id="IPR000657">
    <property type="entry name" value="Gemini_AL3"/>
</dbReference>
<comment type="function">
    <text evidence="4">Increases viral DNA accumulation. Enhances infectivity and symptom expression.</text>
</comment>
<accession>M5BE50</accession>
<organism evidence="6 7">
    <name type="scientific">Okra yellow crinkle virus</name>
    <dbReference type="NCBI Taxonomy" id="401040"/>
    <lineage>
        <taxon>Viruses</taxon>
        <taxon>Monodnaviria</taxon>
        <taxon>Shotokuvirae</taxon>
        <taxon>Cressdnaviricota</taxon>
        <taxon>Repensiviricetes</taxon>
        <taxon>Geplafuvirales</taxon>
        <taxon>Geminiviridae</taxon>
        <taxon>Begomovirus</taxon>
        <taxon>Begomovirus abelsmoschusretorridi</taxon>
    </lineage>
</organism>
<evidence type="ECO:0000256" key="2">
    <source>
        <dbReference type="ARBA" id="ARBA00014792"/>
    </source>
</evidence>
<dbReference type="GO" id="GO:0019028">
    <property type="term" value="C:viral capsid"/>
    <property type="evidence" value="ECO:0007669"/>
    <property type="project" value="InterPro"/>
</dbReference>
<dbReference type="PRINTS" id="PR00231">
    <property type="entry name" value="GEMCOATAL3"/>
</dbReference>